<evidence type="ECO:0000313" key="13">
    <source>
        <dbReference type="EMBL" id="SKA89134.1"/>
    </source>
</evidence>
<comment type="subunit">
    <text evidence="11">Homodimer.</text>
</comment>
<comment type="cofactor">
    <cofactor evidence="11">
        <name>Mg(2+)</name>
        <dbReference type="ChEBI" id="CHEBI:18420"/>
    </cofactor>
    <text evidence="11">Binds 1 Mg(2+) ion per subunit.</text>
</comment>
<comment type="pathway">
    <text evidence="4">Amino-acid biosynthesis; L-histidine biosynthesis; L-histidine from 5-phospho-alpha-D-ribose 1-diphosphate: step 2/9.</text>
</comment>
<keyword evidence="11" id="KW-0862">Zinc</keyword>
<dbReference type="Pfam" id="PF01502">
    <property type="entry name" value="PRA-CH"/>
    <property type="match status" value="1"/>
</dbReference>
<dbReference type="GO" id="GO:0000287">
    <property type="term" value="F:magnesium ion binding"/>
    <property type="evidence" value="ECO:0007669"/>
    <property type="project" value="UniProtKB-UniRule"/>
</dbReference>
<evidence type="ECO:0000256" key="6">
    <source>
        <dbReference type="ARBA" id="ARBA00008299"/>
    </source>
</evidence>
<comment type="subcellular location">
    <subcellularLocation>
        <location evidence="11">Cytoplasm</location>
    </subcellularLocation>
</comment>
<comment type="catalytic activity">
    <reaction evidence="1 11">
        <text>1-(5-phospho-beta-D-ribosyl)-5'-AMP + H2O = 1-(5-phospho-beta-D-ribosyl)-5-[(5-phospho-beta-D-ribosylamino)methylideneamino]imidazole-4-carboxamide</text>
        <dbReference type="Rhea" id="RHEA:20049"/>
        <dbReference type="ChEBI" id="CHEBI:15377"/>
        <dbReference type="ChEBI" id="CHEBI:58435"/>
        <dbReference type="ChEBI" id="CHEBI:59457"/>
        <dbReference type="EC" id="3.5.4.19"/>
    </reaction>
</comment>
<dbReference type="FunFam" id="3.10.20.810:FF:000001">
    <property type="entry name" value="Histidine biosynthesis bifunctional protein HisIE"/>
    <property type="match status" value="1"/>
</dbReference>
<dbReference type="STRING" id="48467.SAMN02745166_01542"/>
<comment type="pathway">
    <text evidence="3 11">Amino-acid biosynthesis; L-histidine biosynthesis; L-histidine from 5-phospho-alpha-D-ribose 1-diphosphate: step 3/9.</text>
</comment>
<dbReference type="OrthoDB" id="9795769at2"/>
<dbReference type="EC" id="3.5.4.19" evidence="11"/>
<keyword evidence="7 11" id="KW-0963">Cytoplasm</keyword>
<feature type="domain" description="Phosphoribosyl-AMP cyclohydrolase" evidence="12">
    <location>
        <begin position="48"/>
        <end position="122"/>
    </location>
</feature>
<feature type="binding site" evidence="11">
    <location>
        <position position="96"/>
    </location>
    <ligand>
        <name>Zn(2+)</name>
        <dbReference type="ChEBI" id="CHEBI:29105"/>
        <note>ligand shared between dimeric partners</note>
    </ligand>
</feature>
<dbReference type="PANTHER" id="PTHR42945">
    <property type="entry name" value="HISTIDINE BIOSYNTHESIS BIFUNCTIONAL PROTEIN"/>
    <property type="match status" value="1"/>
</dbReference>
<keyword evidence="8 11" id="KW-0028">Amino-acid biosynthesis</keyword>
<evidence type="ECO:0000256" key="2">
    <source>
        <dbReference type="ARBA" id="ARBA00001460"/>
    </source>
</evidence>
<proteinExistence type="inferred from homology"/>
<feature type="binding site" evidence="11">
    <location>
        <position position="95"/>
    </location>
    <ligand>
        <name>Mg(2+)</name>
        <dbReference type="ChEBI" id="CHEBI:18420"/>
    </ligand>
</feature>
<dbReference type="GO" id="GO:0005737">
    <property type="term" value="C:cytoplasm"/>
    <property type="evidence" value="ECO:0007669"/>
    <property type="project" value="UniProtKB-SubCell"/>
</dbReference>
<comment type="function">
    <text evidence="11">Catalyzes the hydrolysis of the adenine ring of phosphoribosyl-AMP.</text>
</comment>
<evidence type="ECO:0000256" key="4">
    <source>
        <dbReference type="ARBA" id="ARBA00005204"/>
    </source>
</evidence>
<dbReference type="InterPro" id="IPR026660">
    <property type="entry name" value="PRA-CH"/>
</dbReference>
<feature type="binding site" evidence="11">
    <location>
        <position position="99"/>
    </location>
    <ligand>
        <name>Mg(2+)</name>
        <dbReference type="ChEBI" id="CHEBI:18420"/>
    </ligand>
</feature>
<dbReference type="UniPathway" id="UPA00031">
    <property type="reaction ID" value="UER00008"/>
</dbReference>
<comment type="cofactor">
    <cofactor evidence="11">
        <name>Zn(2+)</name>
        <dbReference type="ChEBI" id="CHEBI:29105"/>
    </cofactor>
    <text evidence="11">Binds 1 zinc ion per subunit.</text>
</comment>
<evidence type="ECO:0000256" key="1">
    <source>
        <dbReference type="ARBA" id="ARBA00000024"/>
    </source>
</evidence>
<keyword evidence="10 11" id="KW-0368">Histidine biosynthesis</keyword>
<keyword evidence="14" id="KW-1185">Reference proteome</keyword>
<evidence type="ECO:0000259" key="12">
    <source>
        <dbReference type="Pfam" id="PF01502"/>
    </source>
</evidence>
<evidence type="ECO:0000256" key="7">
    <source>
        <dbReference type="ARBA" id="ARBA00022490"/>
    </source>
</evidence>
<dbReference type="GO" id="GO:0004636">
    <property type="term" value="F:phosphoribosyl-ATP diphosphatase activity"/>
    <property type="evidence" value="ECO:0007669"/>
    <property type="project" value="UniProtKB-EC"/>
</dbReference>
<keyword evidence="9 11" id="KW-0378">Hydrolase</keyword>
<dbReference type="SUPFAM" id="SSF141734">
    <property type="entry name" value="HisI-like"/>
    <property type="match status" value="1"/>
</dbReference>
<dbReference type="PANTHER" id="PTHR42945:SF1">
    <property type="entry name" value="HISTIDINE BIOSYNTHESIS BIFUNCTIONAL PROTEIN HIS7"/>
    <property type="match status" value="1"/>
</dbReference>
<dbReference type="InterPro" id="IPR038019">
    <property type="entry name" value="PRib_AMP_CycHydrolase_sf"/>
</dbReference>
<comment type="similarity">
    <text evidence="11">Belongs to the PRA-CH family.</text>
</comment>
<dbReference type="EMBL" id="FUYE01000004">
    <property type="protein sequence ID" value="SKA89134.1"/>
    <property type="molecule type" value="Genomic_DNA"/>
</dbReference>
<comment type="similarity">
    <text evidence="6">In the N-terminal section; belongs to the PRA-CH family.</text>
</comment>
<evidence type="ECO:0000313" key="14">
    <source>
        <dbReference type="Proteomes" id="UP000190774"/>
    </source>
</evidence>
<dbReference type="GO" id="GO:0008270">
    <property type="term" value="F:zinc ion binding"/>
    <property type="evidence" value="ECO:0007669"/>
    <property type="project" value="UniProtKB-UniRule"/>
</dbReference>
<name>A0A1T4XHZ2_9BACT</name>
<reference evidence="14" key="1">
    <citation type="submission" date="2017-02" db="EMBL/GenBank/DDBJ databases">
        <authorList>
            <person name="Varghese N."/>
            <person name="Submissions S."/>
        </authorList>
    </citation>
    <scope>NUCLEOTIDE SEQUENCE [LARGE SCALE GENOMIC DNA]</scope>
    <source>
        <strain evidence="14">ATCC 700200</strain>
    </source>
</reference>
<dbReference type="GO" id="GO:0004635">
    <property type="term" value="F:phosphoribosyl-AMP cyclohydrolase activity"/>
    <property type="evidence" value="ECO:0007669"/>
    <property type="project" value="UniProtKB-UniRule"/>
</dbReference>
<dbReference type="AlphaFoldDB" id="A0A1T4XHZ2"/>
<feature type="binding site" evidence="11">
    <location>
        <position position="113"/>
    </location>
    <ligand>
        <name>Zn(2+)</name>
        <dbReference type="ChEBI" id="CHEBI:29105"/>
        <note>ligand shared between dimeric partners</note>
    </ligand>
</feature>
<gene>
    <name evidence="11" type="primary">hisI</name>
    <name evidence="13" type="ORF">SAMN02745166_01542</name>
</gene>
<evidence type="ECO:0000256" key="11">
    <source>
        <dbReference type="HAMAP-Rule" id="MF_01021"/>
    </source>
</evidence>
<evidence type="ECO:0000256" key="3">
    <source>
        <dbReference type="ARBA" id="ARBA00005169"/>
    </source>
</evidence>
<dbReference type="NCBIfam" id="NF000768">
    <property type="entry name" value="PRK00051.1"/>
    <property type="match status" value="1"/>
</dbReference>
<feature type="binding site" evidence="11">
    <location>
        <position position="120"/>
    </location>
    <ligand>
        <name>Zn(2+)</name>
        <dbReference type="ChEBI" id="CHEBI:29105"/>
        <note>ligand shared between dimeric partners</note>
    </ligand>
</feature>
<evidence type="ECO:0000256" key="10">
    <source>
        <dbReference type="ARBA" id="ARBA00023102"/>
    </source>
</evidence>
<dbReference type="InterPro" id="IPR002496">
    <property type="entry name" value="PRib_AMP_CycHydrolase_dom"/>
</dbReference>
<keyword evidence="11" id="KW-0479">Metal-binding</keyword>
<comment type="similarity">
    <text evidence="5">In the C-terminal section; belongs to the PRA-PH family.</text>
</comment>
<dbReference type="Gene3D" id="3.10.20.810">
    <property type="entry name" value="Phosphoribosyl-AMP cyclohydrolase"/>
    <property type="match status" value="1"/>
</dbReference>
<comment type="catalytic activity">
    <reaction evidence="2">
        <text>1-(5-phospho-beta-D-ribosyl)-ATP + H2O = 1-(5-phospho-beta-D-ribosyl)-5'-AMP + diphosphate + H(+)</text>
        <dbReference type="Rhea" id="RHEA:22828"/>
        <dbReference type="ChEBI" id="CHEBI:15377"/>
        <dbReference type="ChEBI" id="CHEBI:15378"/>
        <dbReference type="ChEBI" id="CHEBI:33019"/>
        <dbReference type="ChEBI" id="CHEBI:59457"/>
        <dbReference type="ChEBI" id="CHEBI:73183"/>
        <dbReference type="EC" id="3.6.1.31"/>
    </reaction>
</comment>
<feature type="binding site" evidence="11">
    <location>
        <position position="97"/>
    </location>
    <ligand>
        <name>Mg(2+)</name>
        <dbReference type="ChEBI" id="CHEBI:18420"/>
    </ligand>
</feature>
<dbReference type="GO" id="GO:0000105">
    <property type="term" value="P:L-histidine biosynthetic process"/>
    <property type="evidence" value="ECO:0007669"/>
    <property type="project" value="UniProtKB-UniRule"/>
</dbReference>
<dbReference type="Proteomes" id="UP000190774">
    <property type="component" value="Unassembled WGS sequence"/>
</dbReference>
<evidence type="ECO:0000256" key="8">
    <source>
        <dbReference type="ARBA" id="ARBA00022605"/>
    </source>
</evidence>
<accession>A0A1T4XHZ2</accession>
<organism evidence="13 14">
    <name type="scientific">Prosthecobacter debontii</name>
    <dbReference type="NCBI Taxonomy" id="48467"/>
    <lineage>
        <taxon>Bacteria</taxon>
        <taxon>Pseudomonadati</taxon>
        <taxon>Verrucomicrobiota</taxon>
        <taxon>Verrucomicrobiia</taxon>
        <taxon>Verrucomicrobiales</taxon>
        <taxon>Verrucomicrobiaceae</taxon>
        <taxon>Prosthecobacter</taxon>
    </lineage>
</organism>
<evidence type="ECO:0000256" key="9">
    <source>
        <dbReference type="ARBA" id="ARBA00022801"/>
    </source>
</evidence>
<dbReference type="RefSeq" id="WP_078812741.1">
    <property type="nucleotide sequence ID" value="NZ_FUYE01000004.1"/>
</dbReference>
<protein>
    <recommendedName>
        <fullName evidence="11">Phosphoribosyl-AMP cyclohydrolase</fullName>
        <shortName evidence="11">PRA-CH</shortName>
        <ecNumber evidence="11">3.5.4.19</ecNumber>
    </recommendedName>
</protein>
<dbReference type="HAMAP" id="MF_01021">
    <property type="entry name" value="HisI"/>
    <property type="match status" value="1"/>
</dbReference>
<evidence type="ECO:0000256" key="5">
    <source>
        <dbReference type="ARBA" id="ARBA00007731"/>
    </source>
</evidence>
<keyword evidence="11" id="KW-0460">Magnesium</keyword>
<sequence>MIPTPPFEFAARDSKQTIEEGLAFAPKFDENGLIVAMAVDAHTDEALMLAYMNEESLRLTLEKGQAVYWSRSRKEIWHKGATSGEFQEVVEIRTDCDQDALVLRVIQHGGGCCHTKRNNCFYRKLVVPKNGGLVKLAMVE</sequence>